<accession>A0A0A3J952</accession>
<keyword evidence="1" id="KW-1133">Transmembrane helix</keyword>
<feature type="transmembrane region" description="Helical" evidence="1">
    <location>
        <begin position="6"/>
        <end position="24"/>
    </location>
</feature>
<keyword evidence="1" id="KW-0812">Transmembrane</keyword>
<keyword evidence="3" id="KW-1185">Reference proteome</keyword>
<sequence length="321" mass="37691">MKVRYFWIGLAIVICSWLGNFIYFQSKQLAQPIFFDHYYETYIPEEDTLKFKLYYLGNKMNPSDAEVNYAVIDGITAYPVSNEGMWRWSQNDPYIQYEQEYIHHYLKSVTLEIHPFDLPIQQGTDDIWSFEEIQVTFKNGQTVEADIGEVIVYGKFSPPTMMEERYGSGSNQYYHDSYMKILQSLTIEEISIPFEDEIGGNLLLKLGLDKDILNSLDDSAFSPSVSRDWYKENKLNMKDDEKNAITVYDGLFPIHLNENDLLKLFIRLNPEHRSYYYFDIRIEGTTDNGETFVHKKPIIDMPYFTQRTINEIIAEKQGGFN</sequence>
<evidence type="ECO:0000313" key="2">
    <source>
        <dbReference type="EMBL" id="KGR92275.1"/>
    </source>
</evidence>
<reference evidence="2 3" key="1">
    <citation type="submission" date="2014-02" db="EMBL/GenBank/DDBJ databases">
        <title>Draft genome sequence of Lysinibacillus massiliensis CCUG 49529.</title>
        <authorList>
            <person name="Zhang F."/>
            <person name="Wang G."/>
            <person name="Zhang L."/>
        </authorList>
    </citation>
    <scope>NUCLEOTIDE SEQUENCE [LARGE SCALE GENOMIC DNA]</scope>
    <source>
        <strain evidence="2 3">CCUG 49529</strain>
    </source>
</reference>
<organism evidence="2 3">
    <name type="scientific">Ureibacillus massiliensis 4400831 = CIP 108448 = CCUG 49529</name>
    <dbReference type="NCBI Taxonomy" id="1211035"/>
    <lineage>
        <taxon>Bacteria</taxon>
        <taxon>Bacillati</taxon>
        <taxon>Bacillota</taxon>
        <taxon>Bacilli</taxon>
        <taxon>Bacillales</taxon>
        <taxon>Caryophanaceae</taxon>
        <taxon>Ureibacillus</taxon>
    </lineage>
</organism>
<dbReference type="RefSeq" id="WP_036170714.1">
    <property type="nucleotide sequence ID" value="NZ_AVCZ01000001.1"/>
</dbReference>
<dbReference type="Proteomes" id="UP000030595">
    <property type="component" value="Unassembled WGS sequence"/>
</dbReference>
<name>A0A0A3J952_9BACL</name>
<evidence type="ECO:0000256" key="1">
    <source>
        <dbReference type="SAM" id="Phobius"/>
    </source>
</evidence>
<dbReference type="AlphaFoldDB" id="A0A0A3J952"/>
<dbReference type="OrthoDB" id="1905191at2"/>
<comment type="caution">
    <text evidence="2">The sequence shown here is derived from an EMBL/GenBank/DDBJ whole genome shotgun (WGS) entry which is preliminary data.</text>
</comment>
<evidence type="ECO:0000313" key="3">
    <source>
        <dbReference type="Proteomes" id="UP000030595"/>
    </source>
</evidence>
<dbReference type="eggNOG" id="ENOG5033DBJ">
    <property type="taxonomic scope" value="Bacteria"/>
</dbReference>
<proteinExistence type="predicted"/>
<keyword evidence="1" id="KW-0472">Membrane</keyword>
<dbReference type="EMBL" id="JPVQ01000001">
    <property type="protein sequence ID" value="KGR92275.1"/>
    <property type="molecule type" value="Genomic_DNA"/>
</dbReference>
<gene>
    <name evidence="2" type="ORF">CD30_00120</name>
</gene>
<protein>
    <submittedName>
        <fullName evidence="2">Uncharacterized protein</fullName>
    </submittedName>
</protein>